<proteinExistence type="predicted"/>
<dbReference type="AlphaFoldDB" id="A0A252F2Z4"/>
<reference evidence="1 2" key="1">
    <citation type="submission" date="2017-05" db="EMBL/GenBank/DDBJ databases">
        <title>Butyricicoccus porcorum sp. nov. a butyrate-producing bacterium from the swine intestinal tract.</title>
        <authorList>
            <person name="Trachsel J."/>
            <person name="Humphrey S."/>
            <person name="Allen H.K."/>
        </authorList>
    </citation>
    <scope>NUCLEOTIDE SEQUENCE [LARGE SCALE GENOMIC DNA]</scope>
    <source>
        <strain evidence="1">BB10</strain>
    </source>
</reference>
<dbReference type="EMBL" id="NHOC01000008">
    <property type="protein sequence ID" value="OUM20099.1"/>
    <property type="molecule type" value="Genomic_DNA"/>
</dbReference>
<keyword evidence="2" id="KW-1185">Reference proteome</keyword>
<organism evidence="1 2">
    <name type="scientific">Butyricicoccus porcorum</name>
    <dbReference type="NCBI Taxonomy" id="1945634"/>
    <lineage>
        <taxon>Bacteria</taxon>
        <taxon>Bacillati</taxon>
        <taxon>Bacillota</taxon>
        <taxon>Clostridia</taxon>
        <taxon>Eubacteriales</taxon>
        <taxon>Butyricicoccaceae</taxon>
        <taxon>Butyricicoccus</taxon>
    </lineage>
</organism>
<dbReference type="Pfam" id="PF06949">
    <property type="entry name" value="DUF1292"/>
    <property type="match status" value="1"/>
</dbReference>
<dbReference type="OrthoDB" id="9766496at2"/>
<dbReference type="InterPro" id="IPR009711">
    <property type="entry name" value="UPF0473"/>
</dbReference>
<name>A0A252F2Z4_9FIRM</name>
<dbReference type="Proteomes" id="UP000194903">
    <property type="component" value="Unassembled WGS sequence"/>
</dbReference>
<evidence type="ECO:0000313" key="1">
    <source>
        <dbReference type="EMBL" id="OUM20099.1"/>
    </source>
</evidence>
<accession>A0A252F2Z4</accession>
<evidence type="ECO:0000313" key="2">
    <source>
        <dbReference type="Proteomes" id="UP000194903"/>
    </source>
</evidence>
<protein>
    <recommendedName>
        <fullName evidence="3">DUF1292 domain-containing protein</fullName>
    </recommendedName>
</protein>
<gene>
    <name evidence="1" type="ORF">CBW42_09855</name>
</gene>
<sequence length="92" mass="10514">MDGVMTLINEEGEEVEYEFIDSITYENAEYIVLLPVEQEDCEPPEDGYEAVILAVESDGDMENYVAVDDEDILSAVYEIFKERFADQLDFAD</sequence>
<evidence type="ECO:0008006" key="3">
    <source>
        <dbReference type="Google" id="ProtNLM"/>
    </source>
</evidence>
<comment type="caution">
    <text evidence="1">The sequence shown here is derived from an EMBL/GenBank/DDBJ whole genome shotgun (WGS) entry which is preliminary data.</text>
</comment>